<evidence type="ECO:0008006" key="3">
    <source>
        <dbReference type="Google" id="ProtNLM"/>
    </source>
</evidence>
<comment type="caution">
    <text evidence="1">The sequence shown here is derived from an EMBL/GenBank/DDBJ whole genome shotgun (WGS) entry which is preliminary data.</text>
</comment>
<evidence type="ECO:0000313" key="1">
    <source>
        <dbReference type="EMBL" id="KFF09034.1"/>
    </source>
</evidence>
<name>A0A085ZX70_9FLAO</name>
<organism evidence="1 2">
    <name type="scientific">Chryseobacterium luteum</name>
    <dbReference type="NCBI Taxonomy" id="421531"/>
    <lineage>
        <taxon>Bacteria</taxon>
        <taxon>Pseudomonadati</taxon>
        <taxon>Bacteroidota</taxon>
        <taxon>Flavobacteriia</taxon>
        <taxon>Flavobacteriales</taxon>
        <taxon>Weeksellaceae</taxon>
        <taxon>Chryseobacterium group</taxon>
        <taxon>Chryseobacterium</taxon>
    </lineage>
</organism>
<gene>
    <name evidence="1" type="ORF">IX38_00510</name>
</gene>
<reference evidence="1 2" key="1">
    <citation type="submission" date="2014-07" db="EMBL/GenBank/DDBJ databases">
        <title>Genome of Chryseobacterium luteum DSM 18605.</title>
        <authorList>
            <person name="Stropko S.J."/>
            <person name="Pipes S.E."/>
            <person name="Newman J.D."/>
        </authorList>
    </citation>
    <scope>NUCLEOTIDE SEQUENCE [LARGE SCALE GENOMIC DNA]</scope>
    <source>
        <strain evidence="1 2">DSM 18605</strain>
    </source>
</reference>
<dbReference type="STRING" id="421531.IX38_00510"/>
<dbReference type="eggNOG" id="COG5295">
    <property type="taxonomic scope" value="Bacteria"/>
</dbReference>
<dbReference type="RefSeq" id="WP_034700850.1">
    <property type="nucleotide sequence ID" value="NZ_JPRO01000001.1"/>
</dbReference>
<dbReference type="EMBL" id="JPRO01000001">
    <property type="protein sequence ID" value="KFF09034.1"/>
    <property type="molecule type" value="Genomic_DNA"/>
</dbReference>
<keyword evidence="2" id="KW-1185">Reference proteome</keyword>
<evidence type="ECO:0000313" key="2">
    <source>
        <dbReference type="Proteomes" id="UP000028703"/>
    </source>
</evidence>
<dbReference type="OrthoDB" id="6315383at2"/>
<protein>
    <recommendedName>
        <fullName evidence="3">Peptidase S74 domain-containing protein</fullName>
    </recommendedName>
</protein>
<proteinExistence type="predicted"/>
<sequence length="785" mass="85802">MKTKQELKQYFENGDIPIQEQFWEWQESYWHKDEKIPSDRLEYDFSQKADVNASNLNPQNTQLWKDKIETQTSIQNPELNGNILTVFYTGENGIQQSKTVDLSSLATNNIRIENAEYDASQNIITITQNDGSSFPINLSEFSIIPTTNADGSVSLVQEGAEKVKIHKAGISGSYNDLSDKPAFTENDTLQSVTDRGNSSTKAIVFNADQGRAGELNFNKTLYSHYFGNINPSQTGYYNMSIGYNALPKVTTGGSNLAFGSYSFSELTTGKWNTAVGVLSGSKLTTGDYNVFIGTASGENVTTSSQNTMVGDESGNRTTTGFKNTFLGVGAGYFNTTGNLNTLIGWKANNQSNLGDKNIMIGVSAGSGVTGNNNILIGTGAGMNDATISNKLIIHGNQTLAGYSNTAEGNFGSFQQGQLNRALITGDFVDRWVRMNTGFLQIGSPASNADDITITPTAGITAAKLYTPASNNDYVQRGWIFNNYYNQTQINSLLSRTYRAMGSVANFGTLPATGQTTGDVWNLLDTGENYVWVDNLNNTGIPGWDKLSGMVDASGYIPRTGTVTGQPITGDIEFSTATPALLKSGNTWVAINNGTFDVSSGTSVSAIDRSSLIVNQNEIYLGKQNSGSPGKHISISNFINYIDIGAEYDGPGLVGSSYYGENYADQSFIQKKYADKQHSYTHHEELTGGTWINGKPVYKKTLFLDQIPRTGEIDITQFFPDLETIVSNQMFTEWYALDTAFAGNQWRTKVYITVEKEKATIELLGEPDYNYSVIDSFTLTLEYTKK</sequence>
<dbReference type="Proteomes" id="UP000028703">
    <property type="component" value="Unassembled WGS sequence"/>
</dbReference>
<dbReference type="AlphaFoldDB" id="A0A085ZX70"/>
<accession>A0A085ZX70</accession>